<dbReference type="Pfam" id="PF15785">
    <property type="entry name" value="SMG1"/>
    <property type="match status" value="1"/>
</dbReference>
<dbReference type="GO" id="GO:0004674">
    <property type="term" value="F:protein serine/threonine kinase activity"/>
    <property type="evidence" value="ECO:0007669"/>
    <property type="project" value="InterPro"/>
</dbReference>
<dbReference type="InterPro" id="IPR031559">
    <property type="entry name" value="SMG1"/>
</dbReference>
<feature type="compositionally biased region" description="Polar residues" evidence="1">
    <location>
        <begin position="47"/>
        <end position="59"/>
    </location>
</feature>
<dbReference type="SUPFAM" id="SSF48371">
    <property type="entry name" value="ARM repeat"/>
    <property type="match status" value="1"/>
</dbReference>
<sequence length="971" mass="108374">MIANSWTSGTKLKASKGFRDSANIRCDGDAGTVKESDLNDTDKEIESSNSRGSYQNSYKSDYKFKPRTKQRDDFRMGRGAISDRRGGGSSRGRGATHRKNERDLESGYFPRSKFHESLGKNKSCGNVVNVSNSGKAGDGDGKIKLAEYGGLINLPEDCRISKLLRRMLREDDEKYHEKYMSMVNSLKELLMSPENSRYIQKSREMISDYLLELFYRAPGSEAKLQTSEALGYLAFSLDKDYPKFLDWLLPKFKDEKNDDTRKLMMKSLYVVVQLDGEQLKLKSYASETLHCIQQCLEHTDLADCLVIIIDSLMMVMDLYPDVFSKFFRDVIDILLGWHADWKQPLSVTWLVSRTLQRMSHYWTGNMAFSVHMLKDFLEDIEHNGSGWQITSITPEGEIVAVGGGEEGGKMAAEDEDGDGGEAVMKLTSCIGLFSTVVRTLGQHLSPTVSSAVSWSFLTDCLSTLLSCIMRNLKNHLDQQLIITGNECAWLLLSLLQSKTCPAHETLYELGDLELSHVDELIDIALASVMKLVAKVIKELGANLPMELVHTLLKPQSPLLQLRFNPSSMVHTETVAVYHSLLNLKNIPLLKEVYRNVLGDLEVAYRVLVGELEPLHVGENPHADTKYSYEEAHFVVLLHFKALADIANASNSIIGMWVLQPSIVDLLAVRLMPKKLSKLPSDLQYALLYMLYSHCSKHNHFISSSGLLSAVKGRPSVSDIFGSALGFDVSHNSPMSGHLSVILGLLANIIVEETSLECKHLVLSWACEVLQAAKAYMPTLAASQELQRLVDALLSGGGVASSCQPTTAQLACACLEQVVMPQLQWKSDRLMAILEVCALQISSTDEAVSARFAQLMMRLPWTFVISGMQLALTKHKSPCWKRTAAERSHLTRGTNGEMQTQQFKQFMAFLLQGHNQMCDVQWLREVFSVCWSVCEPSSDVSMFALSSAPMLFSWSVWETAQLCISFGMLVGV</sequence>
<dbReference type="Proteomes" id="UP000291343">
    <property type="component" value="Unassembled WGS sequence"/>
</dbReference>
<evidence type="ECO:0000313" key="3">
    <source>
        <dbReference type="Proteomes" id="UP000291343"/>
    </source>
</evidence>
<dbReference type="OrthoDB" id="10065496at2759"/>
<evidence type="ECO:0000313" key="2">
    <source>
        <dbReference type="EMBL" id="RZF40251.1"/>
    </source>
</evidence>
<dbReference type="GO" id="GO:0000184">
    <property type="term" value="P:nuclear-transcribed mRNA catabolic process, nonsense-mediated decay"/>
    <property type="evidence" value="ECO:0007669"/>
    <property type="project" value="InterPro"/>
</dbReference>
<feature type="compositionally biased region" description="Basic and acidic residues" evidence="1">
    <location>
        <begin position="26"/>
        <end position="46"/>
    </location>
</feature>
<dbReference type="InterPro" id="IPR016024">
    <property type="entry name" value="ARM-type_fold"/>
</dbReference>
<dbReference type="STRING" id="195883.A0A482X4P9"/>
<protein>
    <submittedName>
        <fullName evidence="2">Uncharacterized protein</fullName>
    </submittedName>
</protein>
<accession>A0A482X4P9</accession>
<keyword evidence="3" id="KW-1185">Reference proteome</keyword>
<evidence type="ECO:0000256" key="1">
    <source>
        <dbReference type="SAM" id="MobiDB-lite"/>
    </source>
</evidence>
<feature type="region of interest" description="Disordered" evidence="1">
    <location>
        <begin position="21"/>
        <end position="102"/>
    </location>
</feature>
<dbReference type="InParanoid" id="A0A482X4P9"/>
<name>A0A482X4P9_LAOST</name>
<dbReference type="AlphaFoldDB" id="A0A482X4P9"/>
<feature type="compositionally biased region" description="Basic and acidic residues" evidence="1">
    <location>
        <begin position="60"/>
        <end position="86"/>
    </location>
</feature>
<organism evidence="2 3">
    <name type="scientific">Laodelphax striatellus</name>
    <name type="common">Small brown planthopper</name>
    <name type="synonym">Delphax striatella</name>
    <dbReference type="NCBI Taxonomy" id="195883"/>
    <lineage>
        <taxon>Eukaryota</taxon>
        <taxon>Metazoa</taxon>
        <taxon>Ecdysozoa</taxon>
        <taxon>Arthropoda</taxon>
        <taxon>Hexapoda</taxon>
        <taxon>Insecta</taxon>
        <taxon>Pterygota</taxon>
        <taxon>Neoptera</taxon>
        <taxon>Paraneoptera</taxon>
        <taxon>Hemiptera</taxon>
        <taxon>Auchenorrhyncha</taxon>
        <taxon>Fulgoroidea</taxon>
        <taxon>Delphacidae</taxon>
        <taxon>Criomorphinae</taxon>
        <taxon>Laodelphax</taxon>
    </lineage>
</organism>
<proteinExistence type="predicted"/>
<comment type="caution">
    <text evidence="2">The sequence shown here is derived from an EMBL/GenBank/DDBJ whole genome shotgun (WGS) entry which is preliminary data.</text>
</comment>
<dbReference type="EMBL" id="QKKF02018737">
    <property type="protein sequence ID" value="RZF40251.1"/>
    <property type="molecule type" value="Genomic_DNA"/>
</dbReference>
<reference evidence="2 3" key="1">
    <citation type="journal article" date="2017" name="Gigascience">
        <title>Genome sequence of the small brown planthopper, Laodelphax striatellus.</title>
        <authorList>
            <person name="Zhu J."/>
            <person name="Jiang F."/>
            <person name="Wang X."/>
            <person name="Yang P."/>
            <person name="Bao Y."/>
            <person name="Zhao W."/>
            <person name="Wang W."/>
            <person name="Lu H."/>
            <person name="Wang Q."/>
            <person name="Cui N."/>
            <person name="Li J."/>
            <person name="Chen X."/>
            <person name="Luo L."/>
            <person name="Yu J."/>
            <person name="Kang L."/>
            <person name="Cui F."/>
        </authorList>
    </citation>
    <scope>NUCLEOTIDE SEQUENCE [LARGE SCALE GENOMIC DNA]</scope>
    <source>
        <strain evidence="2">Lst14</strain>
    </source>
</reference>
<gene>
    <name evidence="2" type="ORF">LSTR_LSTR007451</name>
</gene>
<dbReference type="SMR" id="A0A482X4P9"/>